<comment type="caution">
    <text evidence="2">The sequence shown here is derived from an EMBL/GenBank/DDBJ whole genome shotgun (WGS) entry which is preliminary data.</text>
</comment>
<sequence>MERWIKTRYFMFQSFTWQQFLVAALVFSLVWLLIVALVFYRKELFALLSGSSPDEAKRSVEPLKHAWQEDFEGSGDDDLMGRQALPDGVSIVSQDDFGFRRPVEVVAEGIDSPVADPDELLQSDVFDLMQNLKPLLSDHSLSKEDFIEQVNDEVSDFPRLLKSPLLVSVYEQIVDEVNEGVMAFKISLTELQEDL</sequence>
<keyword evidence="3" id="KW-1185">Reference proteome</keyword>
<feature type="transmembrane region" description="Helical" evidence="1">
    <location>
        <begin position="20"/>
        <end position="40"/>
    </location>
</feature>
<proteinExistence type="predicted"/>
<keyword evidence="1" id="KW-0472">Membrane</keyword>
<keyword evidence="1" id="KW-1133">Transmembrane helix</keyword>
<dbReference type="EMBL" id="MPPL01000001">
    <property type="protein sequence ID" value="OKS86142.1"/>
    <property type="molecule type" value="Genomic_DNA"/>
</dbReference>
<dbReference type="AlphaFoldDB" id="A0A1Q5ZWJ6"/>
<dbReference type="Proteomes" id="UP000186720">
    <property type="component" value="Unassembled WGS sequence"/>
</dbReference>
<evidence type="ECO:0000313" key="2">
    <source>
        <dbReference type="EMBL" id="OKS86142.1"/>
    </source>
</evidence>
<reference evidence="2 3" key="1">
    <citation type="submission" date="2016-11" db="EMBL/GenBank/DDBJ databases">
        <title>Whole Genome Sequencing of Mucilaginibacter polytrichastri RG4-7(T) isolated from the moss sample.</title>
        <authorList>
            <person name="Li Y."/>
        </authorList>
    </citation>
    <scope>NUCLEOTIDE SEQUENCE [LARGE SCALE GENOMIC DNA]</scope>
    <source>
        <strain evidence="2 3">RG4-7</strain>
    </source>
</reference>
<evidence type="ECO:0000313" key="3">
    <source>
        <dbReference type="Proteomes" id="UP000186720"/>
    </source>
</evidence>
<evidence type="ECO:0000256" key="1">
    <source>
        <dbReference type="SAM" id="Phobius"/>
    </source>
</evidence>
<organism evidence="2 3">
    <name type="scientific">Mucilaginibacter polytrichastri</name>
    <dbReference type="NCBI Taxonomy" id="1302689"/>
    <lineage>
        <taxon>Bacteria</taxon>
        <taxon>Pseudomonadati</taxon>
        <taxon>Bacteroidota</taxon>
        <taxon>Sphingobacteriia</taxon>
        <taxon>Sphingobacteriales</taxon>
        <taxon>Sphingobacteriaceae</taxon>
        <taxon>Mucilaginibacter</taxon>
    </lineage>
</organism>
<dbReference type="STRING" id="1302689.RG47T_1592"/>
<protein>
    <submittedName>
        <fullName evidence="2">Uncharacterized protein</fullName>
    </submittedName>
</protein>
<keyword evidence="1" id="KW-0812">Transmembrane</keyword>
<accession>A0A1Q5ZWJ6</accession>
<name>A0A1Q5ZWJ6_9SPHI</name>
<gene>
    <name evidence="2" type="ORF">RG47T_1592</name>
</gene>